<dbReference type="InterPro" id="IPR000847">
    <property type="entry name" value="LysR_HTH_N"/>
</dbReference>
<name>A0A0A3YQN8_BRAJP</name>
<evidence type="ECO:0000256" key="4">
    <source>
        <dbReference type="ARBA" id="ARBA00023125"/>
    </source>
</evidence>
<dbReference type="RefSeq" id="WP_028158879.1">
    <property type="nucleotide sequence ID" value="NZ_JANUDC010000001.1"/>
</dbReference>
<evidence type="ECO:0000256" key="2">
    <source>
        <dbReference type="ARBA" id="ARBA00009437"/>
    </source>
</evidence>
<evidence type="ECO:0000259" key="6">
    <source>
        <dbReference type="PROSITE" id="PS50931"/>
    </source>
</evidence>
<evidence type="ECO:0000313" key="8">
    <source>
        <dbReference type="Proteomes" id="UP000030377"/>
    </source>
</evidence>
<dbReference type="FunFam" id="1.10.10.10:FF:000001">
    <property type="entry name" value="LysR family transcriptional regulator"/>
    <property type="match status" value="1"/>
</dbReference>
<dbReference type="PROSITE" id="PS50931">
    <property type="entry name" value="HTH_LYSR"/>
    <property type="match status" value="1"/>
</dbReference>
<dbReference type="Pfam" id="PF03466">
    <property type="entry name" value="LysR_substrate"/>
    <property type="match status" value="1"/>
</dbReference>
<evidence type="ECO:0000313" key="7">
    <source>
        <dbReference type="EMBL" id="KGT75978.1"/>
    </source>
</evidence>
<proteinExistence type="inferred from homology"/>
<accession>A0A0A3YQN8</accession>
<dbReference type="InterPro" id="IPR050950">
    <property type="entry name" value="HTH-type_LysR_regulators"/>
</dbReference>
<protein>
    <recommendedName>
        <fullName evidence="6">HTH lysR-type domain-containing protein</fullName>
    </recommendedName>
</protein>
<keyword evidence="3" id="KW-0805">Transcription regulation</keyword>
<comment type="similarity">
    <text evidence="2">Belongs to the LysR transcriptional regulatory family.</text>
</comment>
<evidence type="ECO:0000256" key="3">
    <source>
        <dbReference type="ARBA" id="ARBA00023015"/>
    </source>
</evidence>
<dbReference type="InterPro" id="IPR036390">
    <property type="entry name" value="WH_DNA-bd_sf"/>
</dbReference>
<keyword evidence="5" id="KW-0804">Transcription</keyword>
<dbReference type="InterPro" id="IPR005119">
    <property type="entry name" value="LysR_subst-bd"/>
</dbReference>
<sequence length="299" mass="33467">MDFTALRYFSATAQSRSIRAASDRLHVSPSAISRQIAKLEHELRAPIFDRHAQGMKLTPAGEILLSKMDSVMREFSRVKSHIAALQDLQAGNVDIYCFQTAIESFVAPVLNRFHTQYPDVTFNVRMSSTDEAIEALITGTAEISLVINPPAHDNITRLEVFRDRMVAVFSPQHRLAGRKIVLLRELEDFPFALTEPSFGLRQQLDRVFARHGFEPNTFCVTNSLALVKEVASIGNNCTVLPRFAVERELAAGSIKSAAVREFGAEPLGFFICTLSDRSLSPAAKVFMDIVVDYCRRYRV</sequence>
<dbReference type="Gene3D" id="3.40.190.290">
    <property type="match status" value="1"/>
</dbReference>
<dbReference type="GO" id="GO:0003677">
    <property type="term" value="F:DNA binding"/>
    <property type="evidence" value="ECO:0007669"/>
    <property type="project" value="UniProtKB-KW"/>
</dbReference>
<dbReference type="EMBL" id="JRPN01000021">
    <property type="protein sequence ID" value="KGT75978.1"/>
    <property type="molecule type" value="Genomic_DNA"/>
</dbReference>
<dbReference type="SUPFAM" id="SSF53850">
    <property type="entry name" value="Periplasmic binding protein-like II"/>
    <property type="match status" value="1"/>
</dbReference>
<dbReference type="InterPro" id="IPR036388">
    <property type="entry name" value="WH-like_DNA-bd_sf"/>
</dbReference>
<comment type="function">
    <text evidence="1">NodD regulates the expression of the nodABCFE genes which encode other nodulation proteins. NodD is also a negative regulator of its own expression. Binds flavonoids as inducers.</text>
</comment>
<dbReference type="Pfam" id="PF00126">
    <property type="entry name" value="HTH_1"/>
    <property type="match status" value="1"/>
</dbReference>
<dbReference type="Gene3D" id="1.10.10.10">
    <property type="entry name" value="Winged helix-like DNA-binding domain superfamily/Winged helix DNA-binding domain"/>
    <property type="match status" value="1"/>
</dbReference>
<evidence type="ECO:0000256" key="5">
    <source>
        <dbReference type="ARBA" id="ARBA00023163"/>
    </source>
</evidence>
<feature type="domain" description="HTH lysR-type" evidence="6">
    <location>
        <begin position="1"/>
        <end position="58"/>
    </location>
</feature>
<gene>
    <name evidence="7" type="ORF">MA20_29475</name>
</gene>
<dbReference type="GO" id="GO:0005829">
    <property type="term" value="C:cytosol"/>
    <property type="evidence" value="ECO:0007669"/>
    <property type="project" value="TreeGrafter"/>
</dbReference>
<evidence type="ECO:0000256" key="1">
    <source>
        <dbReference type="ARBA" id="ARBA00003502"/>
    </source>
</evidence>
<keyword evidence="4" id="KW-0238">DNA-binding</keyword>
<comment type="caution">
    <text evidence="7">The sequence shown here is derived from an EMBL/GenBank/DDBJ whole genome shotgun (WGS) entry which is preliminary data.</text>
</comment>
<reference evidence="7 8" key="1">
    <citation type="submission" date="2014-09" db="EMBL/GenBank/DDBJ databases">
        <title>Draft genome of Bradyrhizobium japonicum Is-34.</title>
        <authorList>
            <person name="Tsurumaru H."/>
            <person name="Yamakawa T."/>
            <person name="Hashimoto S."/>
            <person name="Okizaki K."/>
            <person name="Kanesaki Y."/>
            <person name="Yoshikawa H."/>
            <person name="Yajima S."/>
        </authorList>
    </citation>
    <scope>NUCLEOTIDE SEQUENCE [LARGE SCALE GENOMIC DNA]</scope>
    <source>
        <strain evidence="7 8">Is-34</strain>
    </source>
</reference>
<dbReference type="SUPFAM" id="SSF46785">
    <property type="entry name" value="Winged helix' DNA-binding domain"/>
    <property type="match status" value="1"/>
</dbReference>
<organism evidence="7 8">
    <name type="scientific">Bradyrhizobium japonicum</name>
    <dbReference type="NCBI Taxonomy" id="375"/>
    <lineage>
        <taxon>Bacteria</taxon>
        <taxon>Pseudomonadati</taxon>
        <taxon>Pseudomonadota</taxon>
        <taxon>Alphaproteobacteria</taxon>
        <taxon>Hyphomicrobiales</taxon>
        <taxon>Nitrobacteraceae</taxon>
        <taxon>Bradyrhizobium</taxon>
    </lineage>
</organism>
<dbReference type="PANTHER" id="PTHR30419:SF8">
    <property type="entry name" value="NITROGEN ASSIMILATION TRANSCRIPTIONAL ACTIVATOR-RELATED"/>
    <property type="match status" value="1"/>
</dbReference>
<dbReference type="CDD" id="cd05466">
    <property type="entry name" value="PBP2_LTTR_substrate"/>
    <property type="match status" value="1"/>
</dbReference>
<dbReference type="GO" id="GO:0003700">
    <property type="term" value="F:DNA-binding transcription factor activity"/>
    <property type="evidence" value="ECO:0007669"/>
    <property type="project" value="InterPro"/>
</dbReference>
<dbReference type="PANTHER" id="PTHR30419">
    <property type="entry name" value="HTH-TYPE TRANSCRIPTIONAL REGULATOR YBHD"/>
    <property type="match status" value="1"/>
</dbReference>
<dbReference type="AlphaFoldDB" id="A0A0A3YQN8"/>
<dbReference type="Proteomes" id="UP000030377">
    <property type="component" value="Unassembled WGS sequence"/>
</dbReference>